<feature type="compositionally biased region" description="Polar residues" evidence="14">
    <location>
        <begin position="362"/>
        <end position="386"/>
    </location>
</feature>
<dbReference type="GO" id="GO:0008270">
    <property type="term" value="F:zinc ion binding"/>
    <property type="evidence" value="ECO:0007669"/>
    <property type="project" value="UniProtKB-KW"/>
</dbReference>
<evidence type="ECO:0000256" key="8">
    <source>
        <dbReference type="ARBA" id="ARBA00023155"/>
    </source>
</evidence>
<keyword evidence="5" id="KW-0862">Zinc</keyword>
<dbReference type="CDD" id="cd00086">
    <property type="entry name" value="homeodomain"/>
    <property type="match status" value="4"/>
</dbReference>
<feature type="domain" description="C2H2-type" evidence="16">
    <location>
        <begin position="533"/>
        <end position="562"/>
    </location>
</feature>
<evidence type="ECO:0000256" key="5">
    <source>
        <dbReference type="ARBA" id="ARBA00022833"/>
    </source>
</evidence>
<feature type="region of interest" description="Disordered" evidence="14">
    <location>
        <begin position="1208"/>
        <end position="1257"/>
    </location>
</feature>
<dbReference type="PANTHER" id="PTHR45891:SF3">
    <property type="entry name" value="ZINC FINGER PROTEIN 2"/>
    <property type="match status" value="1"/>
</dbReference>
<sequence length="2808" mass="304473">MEQRELGNEATHRRVLECSDIDSSERRLSASDPSNSSTKISNCTPHLQADSNSTATSTTTTNTNSSSSTSSNHIKDLTKSNLQTSPAGAADLRLRVAAVTNRWPPGHDRGDNTDRSTNNKPGADATDSPNSLPDFLGSCKDTLSLSTTQALPGFSPFTPQENRLQATTLGGGASYEKKQGGEENGLTDTTGKALAAQYTNSASEATSPPLSPPKSTSAGPKPPSSANNPHGCPPCALCPLCRHECGDQLGLRDHLLQQHRVAPDGVPRLLCMVDMPSAATTSSGAATSDSSGAQNDAEALQLSIVLGGEPASSAKSLSGTSEASCAPISLPSTTFSKSPSSDNACKENGKDMDTNKDEARDLSSSNNKDAESFSSNEYKTATSDSQALRKDDINGSIGSNGLALLENGVRSPRQRESSVDVSSQVAEAVPSTSFFIPSSTSIIAQPPPLTSAPPVASTSSSVVSAQVRRDGQQHRSWPANDHGNSLGNSSSKNFLSNEIDLDILQAEHDALLTEEGVDIAVQERLERDFQDLFRCQTCTRCFSNIDQLYSHQNELGHLELKQTPRGPGYLCWRKGCNQYFKTATALQVHFREIHARRSAAGLLTPQELSTYTAPCSQCSHSFRSVDARERHRLFHLMQAITQCKVCPLQVSSAAALKHHLHQVHGDEISSDEMSLQLRTVESSAELLFSSPAYEQFTARMLIVNGKVSPSEKMASNGVAASDDVDKDKRIEHDASDGPKLNSNGIEKGSKENPQCDSRGQDESDGMSVCGPEERQFLDEYLNSQSMAEEHYHDVARTFRCHACRVAFTSQRFLLAHNKTAAHIWQSEKRDSAEESLSRSFRCDICKESFLQKSMLLSHYKSATHIYRLKQLSARPNGDLSTGQQARLPSPLTSSPKPTGCQQQASPSPNSKTAGSNNSNAIDPSPDAKPYKCNICKVSYNNQASIEIHLRSVGHKTRTAKLGELIQAGQVDVQQALVEHPDARTAGRQQAQIIADLIHQQATAQAASNSTTAAYYNLQNINTMAQLSLLQGLLPTTSQLAGSAQSLLNSLSNEQMEAYYAAAIGAQLGQDFMLSLNSKDGFLKEKTLKTTAKTDTSERAANMVIKQDGKIEPASCENRGKAIALDDRLNKSISSGKKDEEQLPANFPHAPIIARPRGYMGRFKPQLHRSLLENFGFECVMHFNEEHTKGEKAKEELECKDDCEVPKVEKEGPKEAQAEPEESETKSSSNITEESVETESDPAEKNGQDEKKDENKENMDLPELKHCTCKTCHKGFSNVWVLKNHEEEVHQNFVAPEFIETFGKKFKEEWEKSLPKMMEPEATPCPQNQAVRESVNSSTAQQVEQTKQHMPSGSASEMPPPPPPNSSQSQGPPGFDMSQLLPLMGMNLLPMHLPLSLMNLGLQNSLMPTIMMPGMDINKGFLPPNLMDPTSSQQQQHHHQQQQQQQQQLHAAANAAAQQSQNQKRVRTRISDDQLKVLRQYFDINNSPSEEQITTMANQTGLPHKVIKHWFRNTLFKERQRNKDSPYNFNNPPSTSIDLDEYDRTGKIPDIKVEPEEDDSRATTPAVLDEKKDDIPVSIVKEEGPSVMDCDIDSEEALEKPPLKIDLTPKAETLEESNKRDSESHSNASSPSNLSSIPSTPTASAPATPTPSPIITANPLGGSTPLTFSLDAYAANMARLEAATFQSIGKRANRTRFTDFQIKTLQDYFERNAYPKDDELEHLSKILNLSARVIVVWFQNARQKARKIYENQPTSAGDGAVSSVNTNTQSPPGAGASAGSSPFQRTPGLNYQCKKCNSVYQRYYELIKHQKNSCPMENYNNNNNKPIPLMGEDDSNFSYSNDDSNFSDVQMVSTPTSNVSVSSAAVSASRERSDSQQKSQEEFVAANSAAKINLPSYTAHMTAANNSSLASSARIRSTSPATASHPSFKCDKCPLTFSRFDMWQEHQKAHSIAPAMFTPFASGSAFGMLQTLAHQDDVKTPTGSLAGLPTAPAPPGSLLPAMVASPATSATSSISPAVTSSSNSHSSALGTAVSNAATPGLNTSSQSPNKRKTDSEDEGGEQPRDKRLRTTILPEQLDYLYQQYQMDCNPSRKQLEHIASTVNLKKRVVQVWFQNTRARERKGHYRAHQQLINKRCPFCRALFRAKSALESHLATKHPEEMAKGDINVDLIPDAMIEPPGISHGGNSSSSIGKHGVLNAHSSASSTRPSIPQDKVSVSGNSNNHGHKPSMSAQASASGAATAHMTHELGKYLPPSIPNYMAFMAGAGGLGLPFPGPPAPEMFGQPSFEDPFFKKYMSELASSMATKQEQKPVSHQHRRDLPSPPTSRAHSPPRREVLHPPTVPAHSGNPSPKPTHQSSSSARPVDAHKPKSSVLPAPHLSSHPSPHNPTVIPSSASSTSSAVDETPLDLSKPTKAPSLADQVPRKPREAAPALAPRPAHHNVHGGPAVSQASLEMEYLRRLGAMDDSFSETQSESADPEFLNDIGSSPASPCPSGSGRQPGRGVGGNCGGVAGGSTTPNTTGKRYRTQMSATQVKVMKHLFQDYKTPTMAECELLGQEIGLAKRVVQVWFQNARAKEKKAKLNASGSSTGGASGGSTSGGAPPGTELDFPKSPEECKLCGYKYSHKVTVQDHIFTKSHIDRVKRFLSASGVHDLDLSPPSQHLIGRPSQHSPAVERRESDRNRKSWEDPALATAHLAQLKAMGINPGNLGFPLPTAGDVKTEKSEAFRKEKKTEGSSSKDDSQKQQHQQQHEQQQAQAALELAMNAQMLSALGGYMPGLDPNYLPYMYGGLPGYFPGVALPMLQPGMMA</sequence>
<keyword evidence="3" id="KW-0677">Repeat</keyword>
<comment type="caution">
    <text evidence="17">The sequence shown here is derived from an EMBL/GenBank/DDBJ whole genome shotgun (WGS) entry which is preliminary data.</text>
</comment>
<feature type="compositionally biased region" description="Polar residues" evidence="14">
    <location>
        <begin position="330"/>
        <end position="343"/>
    </location>
</feature>
<feature type="compositionally biased region" description="Polar residues" evidence="14">
    <location>
        <begin position="2198"/>
        <end position="2222"/>
    </location>
</feature>
<evidence type="ECO:0000256" key="11">
    <source>
        <dbReference type="PROSITE-ProRule" id="PRU00042"/>
    </source>
</evidence>
<feature type="compositionally biased region" description="Low complexity" evidence="14">
    <location>
        <begin position="2744"/>
        <end position="2756"/>
    </location>
</feature>
<keyword evidence="10 12" id="KW-0539">Nucleus</keyword>
<dbReference type="SUPFAM" id="SSF46689">
    <property type="entry name" value="Homeodomain-like"/>
    <property type="match status" value="4"/>
</dbReference>
<feature type="region of interest" description="Disordered" evidence="14">
    <location>
        <begin position="1856"/>
        <end position="1879"/>
    </location>
</feature>
<evidence type="ECO:0000259" key="16">
    <source>
        <dbReference type="PROSITE" id="PS50157"/>
    </source>
</evidence>
<accession>A0AAV3YV10</accession>
<evidence type="ECO:0000256" key="7">
    <source>
        <dbReference type="ARBA" id="ARBA00023125"/>
    </source>
</evidence>
<feature type="domain" description="Homeobox" evidence="15">
    <location>
        <begin position="1687"/>
        <end position="1747"/>
    </location>
</feature>
<dbReference type="EMBL" id="BLXT01001485">
    <property type="protein sequence ID" value="GFN85986.1"/>
    <property type="molecule type" value="Genomic_DNA"/>
</dbReference>
<dbReference type="PANTHER" id="PTHR45891">
    <property type="entry name" value="ZINC FINGER HOMEOBOX PROTEIN"/>
    <property type="match status" value="1"/>
</dbReference>
<feature type="compositionally biased region" description="Low complexity" evidence="14">
    <location>
        <begin position="452"/>
        <end position="466"/>
    </location>
</feature>
<dbReference type="InterPro" id="IPR036236">
    <property type="entry name" value="Znf_C2H2_sf"/>
</dbReference>
<evidence type="ECO:0000256" key="2">
    <source>
        <dbReference type="ARBA" id="ARBA00022723"/>
    </source>
</evidence>
<evidence type="ECO:0000256" key="14">
    <source>
        <dbReference type="SAM" id="MobiDB-lite"/>
    </source>
</evidence>
<feature type="region of interest" description="Disordered" evidence="14">
    <location>
        <begin position="1748"/>
        <end position="1782"/>
    </location>
</feature>
<feature type="domain" description="C2H2-type" evidence="16">
    <location>
        <begin position="1927"/>
        <end position="1950"/>
    </location>
</feature>
<feature type="compositionally biased region" description="Basic and acidic residues" evidence="14">
    <location>
        <begin position="1596"/>
        <end position="1623"/>
    </location>
</feature>
<dbReference type="FunFam" id="1.10.10.60:FF:000080">
    <property type="entry name" value="Zinc finger homeobox protein 2"/>
    <property type="match status" value="1"/>
</dbReference>
<evidence type="ECO:0000313" key="17">
    <source>
        <dbReference type="EMBL" id="GFN85986.1"/>
    </source>
</evidence>
<feature type="compositionally biased region" description="Low complexity" evidence="14">
    <location>
        <begin position="1365"/>
        <end position="1377"/>
    </location>
</feature>
<feature type="DNA-binding region" description="Homeobox" evidence="12">
    <location>
        <begin position="1462"/>
        <end position="1521"/>
    </location>
</feature>
<dbReference type="PROSITE" id="PS50071">
    <property type="entry name" value="HOMEOBOX_2"/>
    <property type="match status" value="4"/>
</dbReference>
<feature type="domain" description="C2H2-type" evidence="16">
    <location>
        <begin position="569"/>
        <end position="599"/>
    </location>
</feature>
<feature type="region of interest" description="Disordered" evidence="14">
    <location>
        <begin position="329"/>
        <end position="400"/>
    </location>
</feature>
<dbReference type="SUPFAM" id="SSF57667">
    <property type="entry name" value="beta-beta-alpha zinc fingers"/>
    <property type="match status" value="3"/>
</dbReference>
<feature type="domain" description="C2H2-type" evidence="16">
    <location>
        <begin position="1790"/>
        <end position="1825"/>
    </location>
</feature>
<feature type="DNA-binding region" description="Homeobox" evidence="12">
    <location>
        <begin position="2521"/>
        <end position="2580"/>
    </location>
</feature>
<dbReference type="Pfam" id="PF00046">
    <property type="entry name" value="Homeodomain"/>
    <property type="match status" value="4"/>
</dbReference>
<keyword evidence="7 12" id="KW-0238">DNA-binding</keyword>
<keyword evidence="4 11" id="KW-0863">Zinc-finger</keyword>
<dbReference type="FunFam" id="1.10.10.60:FF:000064">
    <property type="entry name" value="Zinc finger homeobox protein 4"/>
    <property type="match status" value="1"/>
</dbReference>
<feature type="domain" description="C2H2-type" evidence="16">
    <location>
        <begin position="840"/>
        <end position="864"/>
    </location>
</feature>
<feature type="compositionally biased region" description="Polar residues" evidence="14">
    <location>
        <begin position="31"/>
        <end position="45"/>
    </location>
</feature>
<dbReference type="InterPro" id="IPR003604">
    <property type="entry name" value="Matrin/U1-like-C_Znf_C2H2"/>
</dbReference>
<feature type="non-terminal residue" evidence="17">
    <location>
        <position position="2808"/>
    </location>
</feature>
<feature type="DNA-binding region" description="Homeobox" evidence="12">
    <location>
        <begin position="1689"/>
        <end position="1748"/>
    </location>
</feature>
<organism evidence="17 18">
    <name type="scientific">Plakobranchus ocellatus</name>
    <dbReference type="NCBI Taxonomy" id="259542"/>
    <lineage>
        <taxon>Eukaryota</taxon>
        <taxon>Metazoa</taxon>
        <taxon>Spiralia</taxon>
        <taxon>Lophotrochozoa</taxon>
        <taxon>Mollusca</taxon>
        <taxon>Gastropoda</taxon>
        <taxon>Heterobranchia</taxon>
        <taxon>Euthyneura</taxon>
        <taxon>Panpulmonata</taxon>
        <taxon>Sacoglossa</taxon>
        <taxon>Placobranchoidea</taxon>
        <taxon>Plakobranchidae</taxon>
        <taxon>Plakobranchus</taxon>
    </lineage>
</organism>
<feature type="region of interest" description="Disordered" evidence="14">
    <location>
        <begin position="199"/>
        <end position="228"/>
    </location>
</feature>
<name>A0AAV3YV10_9GAST</name>
<feature type="compositionally biased region" description="Polar residues" evidence="14">
    <location>
        <begin position="2346"/>
        <end position="2360"/>
    </location>
</feature>
<dbReference type="Gene3D" id="1.10.10.60">
    <property type="entry name" value="Homeodomain-like"/>
    <property type="match status" value="4"/>
</dbReference>
<dbReference type="Gene3D" id="3.30.160.60">
    <property type="entry name" value="Classic Zinc Finger"/>
    <property type="match status" value="2"/>
</dbReference>
<evidence type="ECO:0000256" key="1">
    <source>
        <dbReference type="ARBA" id="ARBA00004123"/>
    </source>
</evidence>
<feature type="compositionally biased region" description="Low complexity" evidence="14">
    <location>
        <begin position="2179"/>
        <end position="2194"/>
    </location>
</feature>
<feature type="compositionally biased region" description="Low complexity" evidence="14">
    <location>
        <begin position="2228"/>
        <end position="2240"/>
    </location>
</feature>
<dbReference type="PROSITE" id="PS00028">
    <property type="entry name" value="ZINC_FINGER_C2H2_1"/>
    <property type="match status" value="11"/>
</dbReference>
<dbReference type="InterPro" id="IPR013087">
    <property type="entry name" value="Znf_C2H2_type"/>
</dbReference>
<evidence type="ECO:0000256" key="10">
    <source>
        <dbReference type="ARBA" id="ARBA00023242"/>
    </source>
</evidence>
<feature type="compositionally biased region" description="Low complexity" evidence="14">
    <location>
        <begin position="51"/>
        <end position="72"/>
    </location>
</feature>
<feature type="region of interest" description="Disordered" evidence="14">
    <location>
        <begin position="1521"/>
        <end position="1657"/>
    </location>
</feature>
<dbReference type="InterPro" id="IPR001356">
    <property type="entry name" value="HD"/>
</dbReference>
<evidence type="ECO:0000259" key="15">
    <source>
        <dbReference type="PROSITE" id="PS50071"/>
    </source>
</evidence>
<feature type="compositionally biased region" description="Basic and acidic residues" evidence="14">
    <location>
        <begin position="1541"/>
        <end position="1553"/>
    </location>
</feature>
<comment type="subcellular location">
    <subcellularLocation>
        <location evidence="1 12 13">Nucleus</location>
    </subcellularLocation>
</comment>
<feature type="region of interest" description="Disordered" evidence="14">
    <location>
        <begin position="2033"/>
        <end position="2070"/>
    </location>
</feature>
<feature type="domain" description="Homeobox" evidence="15">
    <location>
        <begin position="2062"/>
        <end position="2122"/>
    </location>
</feature>
<feature type="compositionally biased region" description="Polar residues" evidence="14">
    <location>
        <begin position="899"/>
        <end position="921"/>
    </location>
</feature>
<dbReference type="GO" id="GO:0000981">
    <property type="term" value="F:DNA-binding transcription factor activity, RNA polymerase II-specific"/>
    <property type="evidence" value="ECO:0007669"/>
    <property type="project" value="InterPro"/>
</dbReference>
<keyword evidence="8 12" id="KW-0371">Homeobox</keyword>
<feature type="region of interest" description="Disordered" evidence="14">
    <location>
        <begin position="447"/>
        <end position="488"/>
    </location>
</feature>
<feature type="region of interest" description="Disordered" evidence="14">
    <location>
        <begin position="101"/>
        <end position="137"/>
    </location>
</feature>
<evidence type="ECO:0000256" key="4">
    <source>
        <dbReference type="ARBA" id="ARBA00022771"/>
    </source>
</evidence>
<feature type="compositionally biased region" description="Basic and acidic residues" evidence="14">
    <location>
        <begin position="1241"/>
        <end position="1257"/>
    </location>
</feature>
<feature type="region of interest" description="Disordered" evidence="14">
    <location>
        <begin position="2709"/>
        <end position="2756"/>
    </location>
</feature>
<feature type="compositionally biased region" description="Low complexity" evidence="14">
    <location>
        <begin position="1858"/>
        <end position="1867"/>
    </location>
</feature>
<keyword evidence="18" id="KW-1185">Reference proteome</keyword>
<keyword evidence="9" id="KW-0804">Transcription</keyword>
<dbReference type="PROSITE" id="PS50157">
    <property type="entry name" value="ZINC_FINGER_C2H2_2"/>
    <property type="match status" value="7"/>
</dbReference>
<feature type="compositionally biased region" description="Polar residues" evidence="14">
    <location>
        <begin position="2300"/>
        <end position="2311"/>
    </location>
</feature>
<evidence type="ECO:0000256" key="13">
    <source>
        <dbReference type="RuleBase" id="RU000682"/>
    </source>
</evidence>
<dbReference type="Proteomes" id="UP000735302">
    <property type="component" value="Unassembled WGS sequence"/>
</dbReference>
<feature type="compositionally biased region" description="Gly residues" evidence="14">
    <location>
        <begin position="2587"/>
        <end position="2601"/>
    </location>
</feature>
<feature type="region of interest" description="Disordered" evidence="14">
    <location>
        <begin position="1979"/>
        <end position="2001"/>
    </location>
</feature>
<feature type="region of interest" description="Disordered" evidence="14">
    <location>
        <begin position="2300"/>
        <end position="2447"/>
    </location>
</feature>
<dbReference type="SMART" id="SM00451">
    <property type="entry name" value="ZnF_U1"/>
    <property type="match status" value="4"/>
</dbReference>
<feature type="compositionally biased region" description="Basic and acidic residues" evidence="14">
    <location>
        <begin position="2672"/>
        <end position="2685"/>
    </location>
</feature>
<feature type="region of interest" description="Disordered" evidence="14">
    <location>
        <begin position="2655"/>
        <end position="2685"/>
    </location>
</feature>
<feature type="region of interest" description="Disordered" evidence="14">
    <location>
        <begin position="2576"/>
        <end position="2608"/>
    </location>
</feature>
<feature type="compositionally biased region" description="Basic and acidic residues" evidence="14">
    <location>
        <begin position="1567"/>
        <end position="1583"/>
    </location>
</feature>
<feature type="compositionally biased region" description="Gly residues" evidence="14">
    <location>
        <begin position="2497"/>
        <end position="2512"/>
    </location>
</feature>
<dbReference type="SMART" id="SM00355">
    <property type="entry name" value="ZnF_C2H2"/>
    <property type="match status" value="13"/>
</dbReference>
<feature type="domain" description="C2H2-type" evidence="16">
    <location>
        <begin position="930"/>
        <end position="959"/>
    </location>
</feature>
<dbReference type="GO" id="GO:0005634">
    <property type="term" value="C:nucleus"/>
    <property type="evidence" value="ECO:0007669"/>
    <property type="project" value="UniProtKB-SubCell"/>
</dbReference>
<keyword evidence="6" id="KW-0805">Transcription regulation</keyword>
<evidence type="ECO:0000256" key="12">
    <source>
        <dbReference type="PROSITE-ProRule" id="PRU00108"/>
    </source>
</evidence>
<protein>
    <submittedName>
        <fullName evidence="17">Zinc finger homeobox protein 3</fullName>
    </submittedName>
</protein>
<feature type="compositionally biased region" description="Basic and acidic residues" evidence="14">
    <location>
        <begin position="2718"/>
        <end position="2743"/>
    </location>
</feature>
<feature type="compositionally biased region" description="Low complexity" evidence="14">
    <location>
        <begin position="1440"/>
        <end position="1462"/>
    </location>
</feature>
<evidence type="ECO:0000313" key="18">
    <source>
        <dbReference type="Proteomes" id="UP000735302"/>
    </source>
</evidence>
<gene>
    <name evidence="17" type="ORF">PoB_001249200</name>
</gene>
<feature type="compositionally biased region" description="Low complexity" evidence="14">
    <location>
        <begin position="887"/>
        <end position="898"/>
    </location>
</feature>
<evidence type="ECO:0000256" key="3">
    <source>
        <dbReference type="ARBA" id="ARBA00022737"/>
    </source>
</evidence>
<dbReference type="PROSITE" id="PS00027">
    <property type="entry name" value="HOMEOBOX_1"/>
    <property type="match status" value="2"/>
</dbReference>
<evidence type="ECO:0000256" key="6">
    <source>
        <dbReference type="ARBA" id="ARBA00023015"/>
    </source>
</evidence>
<feature type="region of interest" description="Disordered" evidence="14">
    <location>
        <begin position="1419"/>
        <end position="1467"/>
    </location>
</feature>
<keyword evidence="2" id="KW-0479">Metal-binding</keyword>
<feature type="compositionally biased region" description="Basic and acidic residues" evidence="14">
    <location>
        <begin position="1868"/>
        <end position="1879"/>
    </location>
</feature>
<dbReference type="InterPro" id="IPR017970">
    <property type="entry name" value="Homeobox_CS"/>
</dbReference>
<feature type="region of interest" description="Disordered" evidence="14">
    <location>
        <begin position="874"/>
        <end position="925"/>
    </location>
</feature>
<dbReference type="InterPro" id="IPR051968">
    <property type="entry name" value="ZnFinger_Homeobox_TR"/>
</dbReference>
<feature type="compositionally biased region" description="Polar residues" evidence="14">
    <location>
        <begin position="1524"/>
        <end position="1536"/>
    </location>
</feature>
<feature type="region of interest" description="Disordered" evidence="14">
    <location>
        <begin position="1"/>
        <end position="74"/>
    </location>
</feature>
<feature type="compositionally biased region" description="Low complexity" evidence="14">
    <location>
        <begin position="2484"/>
        <end position="2496"/>
    </location>
</feature>
<feature type="compositionally biased region" description="Polar residues" evidence="14">
    <location>
        <begin position="2514"/>
        <end position="2524"/>
    </location>
</feature>
<feature type="compositionally biased region" description="Low complexity" evidence="14">
    <location>
        <begin position="1769"/>
        <end position="1781"/>
    </location>
</feature>
<feature type="region of interest" description="Disordered" evidence="14">
    <location>
        <begin position="1317"/>
        <end position="1377"/>
    </location>
</feature>
<proteinExistence type="predicted"/>
<feature type="compositionally biased region" description="Basic and acidic residues" evidence="14">
    <location>
        <begin position="105"/>
        <end position="114"/>
    </location>
</feature>
<feature type="compositionally biased region" description="Basic and acidic residues" evidence="14">
    <location>
        <begin position="344"/>
        <end position="361"/>
    </location>
</feature>
<feature type="compositionally biased region" description="Polar residues" evidence="14">
    <location>
        <begin position="2033"/>
        <end position="2047"/>
    </location>
</feature>
<feature type="compositionally biased region" description="Low complexity" evidence="14">
    <location>
        <begin position="1624"/>
        <end position="1656"/>
    </location>
</feature>
<feature type="compositionally biased region" description="Basic and acidic residues" evidence="14">
    <location>
        <begin position="723"/>
        <end position="736"/>
    </location>
</feature>
<dbReference type="GO" id="GO:0000978">
    <property type="term" value="F:RNA polymerase II cis-regulatory region sequence-specific DNA binding"/>
    <property type="evidence" value="ECO:0007669"/>
    <property type="project" value="TreeGrafter"/>
</dbReference>
<reference evidence="17 18" key="1">
    <citation type="journal article" date="2021" name="Elife">
        <title>Chloroplast acquisition without the gene transfer in kleptoplastic sea slugs, Plakobranchus ocellatus.</title>
        <authorList>
            <person name="Maeda T."/>
            <person name="Takahashi S."/>
            <person name="Yoshida T."/>
            <person name="Shimamura S."/>
            <person name="Takaki Y."/>
            <person name="Nagai Y."/>
            <person name="Toyoda A."/>
            <person name="Suzuki Y."/>
            <person name="Arimoto A."/>
            <person name="Ishii H."/>
            <person name="Satoh N."/>
            <person name="Nishiyama T."/>
            <person name="Hasebe M."/>
            <person name="Maruyama T."/>
            <person name="Minagawa J."/>
            <person name="Obokata J."/>
            <person name="Shigenobu S."/>
        </authorList>
    </citation>
    <scope>NUCLEOTIDE SEQUENCE [LARGE SCALE GENOMIC DNA]</scope>
</reference>
<dbReference type="InterPro" id="IPR009057">
    <property type="entry name" value="Homeodomain-like_sf"/>
</dbReference>
<feature type="compositionally biased region" description="Basic and acidic residues" evidence="14">
    <location>
        <begin position="1"/>
        <end position="29"/>
    </location>
</feature>
<feature type="compositionally biased region" description="Polar residues" evidence="14">
    <location>
        <begin position="1324"/>
        <end position="1348"/>
    </location>
</feature>
<feature type="domain" description="Homeobox" evidence="15">
    <location>
        <begin position="2519"/>
        <end position="2579"/>
    </location>
</feature>
<evidence type="ECO:0000256" key="9">
    <source>
        <dbReference type="ARBA" id="ARBA00023163"/>
    </source>
</evidence>
<feature type="domain" description="Homeobox" evidence="15">
    <location>
        <begin position="1460"/>
        <end position="1520"/>
    </location>
</feature>
<dbReference type="SMART" id="SM00389">
    <property type="entry name" value="HOX"/>
    <property type="match status" value="4"/>
</dbReference>
<feature type="DNA-binding region" description="Homeobox" evidence="12">
    <location>
        <begin position="2064"/>
        <end position="2123"/>
    </location>
</feature>
<feature type="region of interest" description="Disordered" evidence="14">
    <location>
        <begin position="711"/>
        <end position="769"/>
    </location>
</feature>
<feature type="domain" description="C2H2-type" evidence="16">
    <location>
        <begin position="798"/>
        <end position="827"/>
    </location>
</feature>
<feature type="region of interest" description="Disordered" evidence="14">
    <location>
        <begin position="2467"/>
        <end position="2524"/>
    </location>
</feature>
<feature type="compositionally biased region" description="Low complexity" evidence="14">
    <location>
        <begin position="2370"/>
        <end position="2400"/>
    </location>
</feature>
<feature type="region of interest" description="Disordered" evidence="14">
    <location>
        <begin position="2177"/>
        <end position="2240"/>
    </location>
</feature>